<dbReference type="AlphaFoldDB" id="A0A9D1PYT4"/>
<reference evidence="3" key="1">
    <citation type="journal article" date="2021" name="PeerJ">
        <title>Extensive microbial diversity within the chicken gut microbiome revealed by metagenomics and culture.</title>
        <authorList>
            <person name="Gilroy R."/>
            <person name="Ravi A."/>
            <person name="Getino M."/>
            <person name="Pursley I."/>
            <person name="Horton D.L."/>
            <person name="Alikhan N.F."/>
            <person name="Baker D."/>
            <person name="Gharbi K."/>
            <person name="Hall N."/>
            <person name="Watson M."/>
            <person name="Adriaenssens E.M."/>
            <person name="Foster-Nyarko E."/>
            <person name="Jarju S."/>
            <person name="Secka A."/>
            <person name="Antonio M."/>
            <person name="Oren A."/>
            <person name="Chaudhuri R.R."/>
            <person name="La Ragione R."/>
            <person name="Hildebrand F."/>
            <person name="Pallen M.J."/>
        </authorList>
    </citation>
    <scope>NUCLEOTIDE SEQUENCE</scope>
    <source>
        <strain evidence="3">12435</strain>
    </source>
</reference>
<gene>
    <name evidence="3" type="ORF">H9892_02095</name>
</gene>
<dbReference type="Pfam" id="PF04389">
    <property type="entry name" value="Peptidase_M28"/>
    <property type="match status" value="1"/>
</dbReference>
<evidence type="ECO:0000256" key="1">
    <source>
        <dbReference type="SAM" id="Phobius"/>
    </source>
</evidence>
<feature type="transmembrane region" description="Helical" evidence="1">
    <location>
        <begin position="603"/>
        <end position="623"/>
    </location>
</feature>
<keyword evidence="1" id="KW-0812">Transmembrane</keyword>
<evidence type="ECO:0000259" key="2">
    <source>
        <dbReference type="Pfam" id="PF04389"/>
    </source>
</evidence>
<evidence type="ECO:0000313" key="4">
    <source>
        <dbReference type="Proteomes" id="UP000823990"/>
    </source>
</evidence>
<reference evidence="3" key="2">
    <citation type="submission" date="2021-04" db="EMBL/GenBank/DDBJ databases">
        <authorList>
            <person name="Gilroy R."/>
        </authorList>
    </citation>
    <scope>NUCLEOTIDE SEQUENCE</scope>
    <source>
        <strain evidence="3">12435</strain>
    </source>
</reference>
<keyword evidence="1" id="KW-0472">Membrane</keyword>
<feature type="transmembrane region" description="Helical" evidence="1">
    <location>
        <begin position="524"/>
        <end position="542"/>
    </location>
</feature>
<sequence length="943" mass="100566">MNNEVNANRKSPALGLFGKIYYPVLAIVAAVLLVLSFVTYYTVSAPTDAGFDTAAAVTRAEELAGLGERNTWHTGTGSTTDYAVNTIDGWLAGTGIVEQTASRAEPTVDKDDGEDMDITASYADGYAASYTWVNFAADDIDYTVDADTVRAMTKGDFAGYEGTAYAGAQPNDLVIVIPGTDTKAGEAGDAVLLMTHYDSDSGSSAFGGASAAAAMISVAENIAKGDAEYKNDLVFVVTDGRYESSVGAYAFLYQFVGYDNIVSRIDAAFNFDAITSDGTLTVLGTSDNDSGIMGAYMASSASARVDTSVMGMAEDVLSTDMDAFFTENSSGDVTWRFPAMNIVLSGGAHSEISPATEEAETAWKNSDATAQFAAQMSAIAAYFGDIDVSALGGASTNTAGYSWMGTSGIATGPAVYAMSAVLVVMIAAAIALGVKFKGFGIVRALKGAGAVILVMGFSLAAFAAAYFLLGSLMAAFGVITVNMLTTARMMGPALLVPALLFAAAVSCGLYPILKKGFKVKAADCVRGGALLTAVLGAAFGFIYPQAALPFVITGLAMTAVMIASTLLKMPFKSKFGFGIERLFLYAIPAMFALPFMISTMLMAGTLVATVSVIFLMLAVTLLLSSITPYFDYLQPVMTDAFEKLPKHVVPVIETVTEDVEDAAKKGRFTTVTEQRLVKHKVAWRYHNWFGVLVLCLVTIAALLVSCTLGAYANTTFALNRTTDFGYDKTDIRDSIFDNAVVCYIDGSSSSRYSWLIKDEAVYRNIKYIDSDYDYWNWDRTEVSDLGEAYRLDVNTELPVDTNFLTKPDSDSKPEGYDIINISPKDYASSQVYMTISGIESGDRVTIYDGEQSGDPDDITADVIFDMTFYAPADDIEIVLPYGQGECTMYVETDGSVSGEGYCVNNSGNLANSSALTDYRTMSSGMESVFDYSLRVAQIIRDNT</sequence>
<keyword evidence="1" id="KW-1133">Transmembrane helix</keyword>
<feature type="transmembrane region" description="Helical" evidence="1">
    <location>
        <begin position="688"/>
        <end position="712"/>
    </location>
</feature>
<dbReference type="Proteomes" id="UP000823990">
    <property type="component" value="Unassembled WGS sequence"/>
</dbReference>
<feature type="domain" description="Peptidase M28" evidence="2">
    <location>
        <begin position="188"/>
        <end position="323"/>
    </location>
</feature>
<feature type="transmembrane region" description="Helical" evidence="1">
    <location>
        <begin position="548"/>
        <end position="567"/>
    </location>
</feature>
<feature type="transmembrane region" description="Helical" evidence="1">
    <location>
        <begin position="20"/>
        <end position="43"/>
    </location>
</feature>
<evidence type="ECO:0000313" key="3">
    <source>
        <dbReference type="EMBL" id="HIW02110.1"/>
    </source>
</evidence>
<dbReference type="InterPro" id="IPR007484">
    <property type="entry name" value="Peptidase_M28"/>
</dbReference>
<dbReference type="EMBL" id="DXHS01000035">
    <property type="protein sequence ID" value="HIW02110.1"/>
    <property type="molecule type" value="Genomic_DNA"/>
</dbReference>
<dbReference type="Gene3D" id="3.40.630.10">
    <property type="entry name" value="Zn peptidases"/>
    <property type="match status" value="1"/>
</dbReference>
<feature type="transmembrane region" description="Helical" evidence="1">
    <location>
        <begin position="414"/>
        <end position="436"/>
    </location>
</feature>
<feature type="transmembrane region" description="Helical" evidence="1">
    <location>
        <begin position="579"/>
        <end position="597"/>
    </location>
</feature>
<feature type="transmembrane region" description="Helical" evidence="1">
    <location>
        <begin position="489"/>
        <end position="512"/>
    </location>
</feature>
<name>A0A9D1PYT4_9FIRM</name>
<proteinExistence type="predicted"/>
<organism evidence="3 4">
    <name type="scientific">Candidatus Protoclostridium stercorigallinarum</name>
    <dbReference type="NCBI Taxonomy" id="2838741"/>
    <lineage>
        <taxon>Bacteria</taxon>
        <taxon>Bacillati</taxon>
        <taxon>Bacillota</taxon>
        <taxon>Clostridia</taxon>
        <taxon>Candidatus Protoclostridium</taxon>
    </lineage>
</organism>
<comment type="caution">
    <text evidence="3">The sequence shown here is derived from an EMBL/GenBank/DDBJ whole genome shotgun (WGS) entry which is preliminary data.</text>
</comment>
<accession>A0A9D1PYT4</accession>
<dbReference type="SUPFAM" id="SSF53187">
    <property type="entry name" value="Zn-dependent exopeptidases"/>
    <property type="match status" value="1"/>
</dbReference>
<protein>
    <submittedName>
        <fullName evidence="3">DMT family transporter</fullName>
    </submittedName>
</protein>
<feature type="transmembrane region" description="Helical" evidence="1">
    <location>
        <begin position="448"/>
        <end position="469"/>
    </location>
</feature>